<feature type="region of interest" description="Disordered" evidence="1">
    <location>
        <begin position="24"/>
        <end position="60"/>
    </location>
</feature>
<dbReference type="EMBL" id="JAHHUM010002935">
    <property type="protein sequence ID" value="KAK5599490.1"/>
    <property type="molecule type" value="Genomic_DNA"/>
</dbReference>
<accession>A0AAV9QSQ5</accession>
<reference evidence="2 3" key="1">
    <citation type="submission" date="2021-06" db="EMBL/GenBank/DDBJ databases">
        <authorList>
            <person name="Palmer J.M."/>
        </authorList>
    </citation>
    <scope>NUCLEOTIDE SEQUENCE [LARGE SCALE GENOMIC DNA]</scope>
    <source>
        <strain evidence="2 3">MEX-2019</strain>
        <tissue evidence="2">Muscle</tissue>
    </source>
</reference>
<comment type="caution">
    <text evidence="2">The sequence shown here is derived from an EMBL/GenBank/DDBJ whole genome shotgun (WGS) entry which is preliminary data.</text>
</comment>
<evidence type="ECO:0000313" key="3">
    <source>
        <dbReference type="Proteomes" id="UP001311232"/>
    </source>
</evidence>
<feature type="compositionally biased region" description="Polar residues" evidence="1">
    <location>
        <begin position="127"/>
        <end position="138"/>
    </location>
</feature>
<proteinExistence type="predicted"/>
<keyword evidence="3" id="KW-1185">Reference proteome</keyword>
<dbReference type="Proteomes" id="UP001311232">
    <property type="component" value="Unassembled WGS sequence"/>
</dbReference>
<name>A0AAV9QSQ5_9TELE</name>
<evidence type="ECO:0000256" key="1">
    <source>
        <dbReference type="SAM" id="MobiDB-lite"/>
    </source>
</evidence>
<protein>
    <submittedName>
        <fullName evidence="2">Uncharacterized protein</fullName>
    </submittedName>
</protein>
<sequence>MDASGLVLFRARLSKEALEPELSLSTLTSNSQPPQHPPDSPFHYLYSKEGREKGKRGKTRRWKWRVPLSAPWSAVTSIFLAPSAGGEWWELGRGRREGKAEAEEVKQLLPRKPPSLILTICPTCTPTQVEEGNGSLESTRPLIRSSPHAYVPPPA</sequence>
<gene>
    <name evidence="2" type="ORF">CRENBAI_020550</name>
</gene>
<feature type="region of interest" description="Disordered" evidence="1">
    <location>
        <begin position="127"/>
        <end position="155"/>
    </location>
</feature>
<organism evidence="2 3">
    <name type="scientific">Crenichthys baileyi</name>
    <name type="common">White River springfish</name>
    <dbReference type="NCBI Taxonomy" id="28760"/>
    <lineage>
        <taxon>Eukaryota</taxon>
        <taxon>Metazoa</taxon>
        <taxon>Chordata</taxon>
        <taxon>Craniata</taxon>
        <taxon>Vertebrata</taxon>
        <taxon>Euteleostomi</taxon>
        <taxon>Actinopterygii</taxon>
        <taxon>Neopterygii</taxon>
        <taxon>Teleostei</taxon>
        <taxon>Neoteleostei</taxon>
        <taxon>Acanthomorphata</taxon>
        <taxon>Ovalentaria</taxon>
        <taxon>Atherinomorphae</taxon>
        <taxon>Cyprinodontiformes</taxon>
        <taxon>Goodeidae</taxon>
        <taxon>Crenichthys</taxon>
    </lineage>
</organism>
<evidence type="ECO:0000313" key="2">
    <source>
        <dbReference type="EMBL" id="KAK5599490.1"/>
    </source>
</evidence>
<dbReference type="AlphaFoldDB" id="A0AAV9QSQ5"/>